<feature type="coiled-coil region" evidence="1">
    <location>
        <begin position="6"/>
        <end position="59"/>
    </location>
</feature>
<keyword evidence="1" id="KW-0175">Coiled coil</keyword>
<feature type="compositionally biased region" description="Polar residues" evidence="2">
    <location>
        <begin position="170"/>
        <end position="180"/>
    </location>
</feature>
<keyword evidence="4" id="KW-1185">Reference proteome</keyword>
<evidence type="ECO:0000313" key="3">
    <source>
        <dbReference type="EMBL" id="SHE77564.1"/>
    </source>
</evidence>
<evidence type="ECO:0000256" key="1">
    <source>
        <dbReference type="SAM" id="Coils"/>
    </source>
</evidence>
<gene>
    <name evidence="3" type="ORF">SAMN05444349_10619</name>
</gene>
<dbReference type="STRING" id="871325.SAMN05444349_10619"/>
<dbReference type="AlphaFoldDB" id="A0A1M4W8J7"/>
<dbReference type="EMBL" id="FQVD01000006">
    <property type="protein sequence ID" value="SHE77564.1"/>
    <property type="molecule type" value="Genomic_DNA"/>
</dbReference>
<sequence>MKQKLLADIELDVQELKCLMKSFSQEPNSTLTELLKRNILQMQGRLEQLLQELDSDRELPLTSIAIENPEKSFIPIIENSDVKEDVSITKNALLEEPSVVKETVKEITTTLTEEVTVTETRNEELPAVKEYFVVERPRIKEQTQVKVTEQSQMTEQSQKTGQIEVIETSQVTGRSQTAEQSYVDEQPQIAKELPKTEEPHKAAESSIEAESLTEEELSVQESPVTESVLIYEKVEERAQVIVEEQSNIPVLKDEVKTSVLGESIKISKGLRSSISLNDSFRFSRELFDGDSSLMNRVIEQISVMSSYKAAMAFLSSKVTINEENEAHNDFLELLKKYFNQSA</sequence>
<evidence type="ECO:0000313" key="4">
    <source>
        <dbReference type="Proteomes" id="UP000184436"/>
    </source>
</evidence>
<dbReference type="Proteomes" id="UP000184436">
    <property type="component" value="Unassembled WGS sequence"/>
</dbReference>
<accession>A0A1M4W8J7</accession>
<evidence type="ECO:0000256" key="2">
    <source>
        <dbReference type="SAM" id="MobiDB-lite"/>
    </source>
</evidence>
<feature type="region of interest" description="Disordered" evidence="2">
    <location>
        <begin position="170"/>
        <end position="218"/>
    </location>
</feature>
<proteinExistence type="predicted"/>
<dbReference type="RefSeq" id="WP_245798466.1">
    <property type="nucleotide sequence ID" value="NZ_FQVD01000006.1"/>
</dbReference>
<feature type="compositionally biased region" description="Basic and acidic residues" evidence="2">
    <location>
        <begin position="192"/>
        <end position="203"/>
    </location>
</feature>
<name>A0A1M4W8J7_9BACE</name>
<reference evidence="3 4" key="1">
    <citation type="submission" date="2016-11" db="EMBL/GenBank/DDBJ databases">
        <authorList>
            <person name="Jaros S."/>
            <person name="Januszkiewicz K."/>
            <person name="Wedrychowicz H."/>
        </authorList>
    </citation>
    <scope>NUCLEOTIDE SEQUENCE [LARGE SCALE GENOMIC DNA]</scope>
    <source>
        <strain evidence="3 4">DSM 26883</strain>
    </source>
</reference>
<protein>
    <submittedName>
        <fullName evidence="3">Uncharacterized protein</fullName>
    </submittedName>
</protein>
<organism evidence="3 4">
    <name type="scientific">Bacteroides faecichinchillae</name>
    <dbReference type="NCBI Taxonomy" id="871325"/>
    <lineage>
        <taxon>Bacteria</taxon>
        <taxon>Pseudomonadati</taxon>
        <taxon>Bacteroidota</taxon>
        <taxon>Bacteroidia</taxon>
        <taxon>Bacteroidales</taxon>
        <taxon>Bacteroidaceae</taxon>
        <taxon>Bacteroides</taxon>
    </lineage>
</organism>